<dbReference type="PANTHER" id="PTHR24329">
    <property type="entry name" value="HOMEOBOX PROTEIN ARISTALESS"/>
    <property type="match status" value="1"/>
</dbReference>
<feature type="DNA-binding region" description="Homeobox" evidence="10">
    <location>
        <begin position="133"/>
        <end position="192"/>
    </location>
</feature>
<keyword evidence="2" id="KW-0805">Transcription regulation</keyword>
<evidence type="ECO:0000256" key="9">
    <source>
        <dbReference type="ARBA" id="ARBA00067428"/>
    </source>
</evidence>
<evidence type="ECO:0000256" key="1">
    <source>
        <dbReference type="ARBA" id="ARBA00004123"/>
    </source>
</evidence>
<evidence type="ECO:0000256" key="10">
    <source>
        <dbReference type="PROSITE-ProRule" id="PRU00108"/>
    </source>
</evidence>
<protein>
    <recommendedName>
        <fullName evidence="9">Intestine-specific homeobox</fullName>
    </recommendedName>
</protein>
<dbReference type="Gene3D" id="1.10.10.60">
    <property type="entry name" value="Homeodomain-like"/>
    <property type="match status" value="1"/>
</dbReference>
<keyword evidence="15" id="KW-1185">Reference proteome</keyword>
<accession>A0AAV7SQY6</accession>
<keyword evidence="6" id="KW-0804">Transcription</keyword>
<dbReference type="GO" id="GO:0000981">
    <property type="term" value="F:DNA-binding transcription factor activity, RNA polymerase II-specific"/>
    <property type="evidence" value="ECO:0007669"/>
    <property type="project" value="InterPro"/>
</dbReference>
<dbReference type="FunFam" id="1.10.10.60:FF:000369">
    <property type="entry name" value="Intestine specific homeobox"/>
    <property type="match status" value="1"/>
</dbReference>
<evidence type="ECO:0000256" key="6">
    <source>
        <dbReference type="ARBA" id="ARBA00023163"/>
    </source>
</evidence>
<dbReference type="SUPFAM" id="SSF46689">
    <property type="entry name" value="Homeodomain-like"/>
    <property type="match status" value="1"/>
</dbReference>
<dbReference type="GO" id="GO:0005634">
    <property type="term" value="C:nucleus"/>
    <property type="evidence" value="ECO:0007669"/>
    <property type="project" value="UniProtKB-SubCell"/>
</dbReference>
<evidence type="ECO:0000313" key="15">
    <source>
        <dbReference type="Proteomes" id="UP001066276"/>
    </source>
</evidence>
<dbReference type="Pfam" id="PF00046">
    <property type="entry name" value="Homeodomain"/>
    <property type="match status" value="1"/>
</dbReference>
<gene>
    <name evidence="14" type="ORF">NDU88_006888</name>
</gene>
<reference evidence="14" key="1">
    <citation type="journal article" date="2022" name="bioRxiv">
        <title>Sequencing and chromosome-scale assembly of the giantPleurodeles waltlgenome.</title>
        <authorList>
            <person name="Brown T."/>
            <person name="Elewa A."/>
            <person name="Iarovenko S."/>
            <person name="Subramanian E."/>
            <person name="Araus A.J."/>
            <person name="Petzold A."/>
            <person name="Susuki M."/>
            <person name="Suzuki K.-i.T."/>
            <person name="Hayashi T."/>
            <person name="Toyoda A."/>
            <person name="Oliveira C."/>
            <person name="Osipova E."/>
            <person name="Leigh N.D."/>
            <person name="Simon A."/>
            <person name="Yun M.H."/>
        </authorList>
    </citation>
    <scope>NUCLEOTIDE SEQUENCE</scope>
    <source>
        <strain evidence="14">20211129_DDA</strain>
        <tissue evidence="14">Liver</tissue>
    </source>
</reference>
<sequence length="286" mass="32118">MDMCGHQKKAILSYSIEEILRKPTVRMHLVDSSKSTTFGENATEAGVPGPDPTKKLNNVPLQLSSCPTEPGLTTVDRVGLTSLKKERRSSETDPDTFHVLDQEKSPEETCQEEESDEMCELHDSSSAGRIKGKRRIRTTFTVEQVCELERIFQVTHYPDVQTREQLAAAISLPEARVQIWFQNRRAKWRKYEKLGNFGGLQNLMEIDMTPAPKPNVPLDFNLLRLPGNYYSPIHGYQTSMLAPSMLPFSSQLQGLPFPTPLQLSFPSYVLPLSTKGGWSCVCSTPT</sequence>
<evidence type="ECO:0000256" key="11">
    <source>
        <dbReference type="RuleBase" id="RU000682"/>
    </source>
</evidence>
<evidence type="ECO:0000313" key="14">
    <source>
        <dbReference type="EMBL" id="KAJ1166488.1"/>
    </source>
</evidence>
<dbReference type="PROSITE" id="PS00027">
    <property type="entry name" value="HOMEOBOX_1"/>
    <property type="match status" value="1"/>
</dbReference>
<dbReference type="PROSITE" id="PS50071">
    <property type="entry name" value="HOMEOBOX_2"/>
    <property type="match status" value="1"/>
</dbReference>
<evidence type="ECO:0000259" key="13">
    <source>
        <dbReference type="PROSITE" id="PS50071"/>
    </source>
</evidence>
<feature type="compositionally biased region" description="Basic and acidic residues" evidence="12">
    <location>
        <begin position="88"/>
        <end position="105"/>
    </location>
</feature>
<keyword evidence="5" id="KW-0010">Activator</keyword>
<evidence type="ECO:0000256" key="7">
    <source>
        <dbReference type="ARBA" id="ARBA00023242"/>
    </source>
</evidence>
<dbReference type="GO" id="GO:0000977">
    <property type="term" value="F:RNA polymerase II transcription regulatory region sequence-specific DNA binding"/>
    <property type="evidence" value="ECO:0007669"/>
    <property type="project" value="TreeGrafter"/>
</dbReference>
<dbReference type="CDD" id="cd00086">
    <property type="entry name" value="homeodomain"/>
    <property type="match status" value="1"/>
</dbReference>
<evidence type="ECO:0000256" key="5">
    <source>
        <dbReference type="ARBA" id="ARBA00023159"/>
    </source>
</evidence>
<evidence type="ECO:0000256" key="3">
    <source>
        <dbReference type="ARBA" id="ARBA00023125"/>
    </source>
</evidence>
<dbReference type="InterPro" id="IPR050649">
    <property type="entry name" value="Paired_Homeobox_TFs"/>
</dbReference>
<comment type="function">
    <text evidence="8">Transcription factor that regulates gene expression in intestine. May participate in vitamin A metabolism most likely by regulating BCO1 expression in the intestine.</text>
</comment>
<dbReference type="InterPro" id="IPR001356">
    <property type="entry name" value="HD"/>
</dbReference>
<name>A0AAV7SQY6_PLEWA</name>
<dbReference type="InterPro" id="IPR009057">
    <property type="entry name" value="Homeodomain-like_sf"/>
</dbReference>
<keyword evidence="7 10" id="KW-0539">Nucleus</keyword>
<keyword evidence="3 10" id="KW-0238">DNA-binding</keyword>
<dbReference type="SMART" id="SM00389">
    <property type="entry name" value="HOX"/>
    <property type="match status" value="1"/>
</dbReference>
<keyword evidence="4 10" id="KW-0371">Homeobox</keyword>
<proteinExistence type="predicted"/>
<dbReference type="InterPro" id="IPR017970">
    <property type="entry name" value="Homeobox_CS"/>
</dbReference>
<dbReference type="Proteomes" id="UP001066276">
    <property type="component" value="Chromosome 4_2"/>
</dbReference>
<dbReference type="EMBL" id="JANPWB010000008">
    <property type="protein sequence ID" value="KAJ1166488.1"/>
    <property type="molecule type" value="Genomic_DNA"/>
</dbReference>
<evidence type="ECO:0000256" key="8">
    <source>
        <dbReference type="ARBA" id="ARBA00055445"/>
    </source>
</evidence>
<evidence type="ECO:0000256" key="12">
    <source>
        <dbReference type="SAM" id="MobiDB-lite"/>
    </source>
</evidence>
<evidence type="ECO:0000256" key="2">
    <source>
        <dbReference type="ARBA" id="ARBA00023015"/>
    </source>
</evidence>
<dbReference type="PANTHER" id="PTHR24329:SF362">
    <property type="entry name" value="INTESTINE-SPECIFIC HOMEOBOX"/>
    <property type="match status" value="1"/>
</dbReference>
<feature type="domain" description="Homeobox" evidence="13">
    <location>
        <begin position="131"/>
        <end position="191"/>
    </location>
</feature>
<feature type="region of interest" description="Disordered" evidence="12">
    <location>
        <begin position="85"/>
        <end position="105"/>
    </location>
</feature>
<comment type="subcellular location">
    <subcellularLocation>
        <location evidence="1 10 11">Nucleus</location>
    </subcellularLocation>
</comment>
<comment type="caution">
    <text evidence="14">The sequence shown here is derived from an EMBL/GenBank/DDBJ whole genome shotgun (WGS) entry which is preliminary data.</text>
</comment>
<evidence type="ECO:0000256" key="4">
    <source>
        <dbReference type="ARBA" id="ARBA00023155"/>
    </source>
</evidence>
<dbReference type="AlphaFoldDB" id="A0AAV7SQY6"/>
<organism evidence="14 15">
    <name type="scientific">Pleurodeles waltl</name>
    <name type="common">Iberian ribbed newt</name>
    <dbReference type="NCBI Taxonomy" id="8319"/>
    <lineage>
        <taxon>Eukaryota</taxon>
        <taxon>Metazoa</taxon>
        <taxon>Chordata</taxon>
        <taxon>Craniata</taxon>
        <taxon>Vertebrata</taxon>
        <taxon>Euteleostomi</taxon>
        <taxon>Amphibia</taxon>
        <taxon>Batrachia</taxon>
        <taxon>Caudata</taxon>
        <taxon>Salamandroidea</taxon>
        <taxon>Salamandridae</taxon>
        <taxon>Pleurodelinae</taxon>
        <taxon>Pleurodeles</taxon>
    </lineage>
</organism>